<dbReference type="Pfam" id="PF02810">
    <property type="entry name" value="SEC-C"/>
    <property type="match status" value="1"/>
</dbReference>
<dbReference type="PANTHER" id="PTHR33747:SF1">
    <property type="entry name" value="ADENYLATE CYCLASE-ASSOCIATED CAP C-TERMINAL DOMAIN-CONTAINING PROTEIN"/>
    <property type="match status" value="1"/>
</dbReference>
<feature type="domain" description="YchJ-like middle NTF2-like" evidence="3">
    <location>
        <begin position="36"/>
        <end position="131"/>
    </location>
</feature>
<organism evidence="4 5">
    <name type="scientific">Plasticicumulans acidivorans</name>
    <dbReference type="NCBI Taxonomy" id="886464"/>
    <lineage>
        <taxon>Bacteria</taxon>
        <taxon>Pseudomonadati</taxon>
        <taxon>Pseudomonadota</taxon>
        <taxon>Gammaproteobacteria</taxon>
        <taxon>Candidatus Competibacteraceae</taxon>
        <taxon>Plasticicumulans</taxon>
    </lineage>
</organism>
<evidence type="ECO:0000256" key="1">
    <source>
        <dbReference type="ARBA" id="ARBA00010839"/>
    </source>
</evidence>
<dbReference type="RefSeq" id="WP_110017111.1">
    <property type="nucleotide sequence ID" value="NZ_QGTJ01000002.1"/>
</dbReference>
<gene>
    <name evidence="4" type="ORF">C7443_10295</name>
</gene>
<evidence type="ECO:0000259" key="3">
    <source>
        <dbReference type="Pfam" id="PF17775"/>
    </source>
</evidence>
<accession>A0A317MZC3</accession>
<dbReference type="Proteomes" id="UP000246569">
    <property type="component" value="Unassembled WGS sequence"/>
</dbReference>
<evidence type="ECO:0000313" key="5">
    <source>
        <dbReference type="Proteomes" id="UP000246569"/>
    </source>
</evidence>
<sequence>MKRPAQAAPAACPCGSGLAYAQCCGPLHAGERRAQSAEALMRSRYSAFVQRDAAYLLASWHPSTRPAELDLSSDATRWLGLKIIACEAGGTTDVHGRVEFVARGKLGGKAFRLHERSRFERIEGVWYYLDGEIEDA</sequence>
<dbReference type="HAMAP" id="MF_00612">
    <property type="entry name" value="UPF0225"/>
    <property type="match status" value="1"/>
</dbReference>
<dbReference type="SUPFAM" id="SSF54427">
    <property type="entry name" value="NTF2-like"/>
    <property type="match status" value="1"/>
</dbReference>
<name>A0A317MZC3_9GAMM</name>
<keyword evidence="5" id="KW-1185">Reference proteome</keyword>
<dbReference type="OrthoDB" id="21421at2"/>
<dbReference type="Pfam" id="PF17775">
    <property type="entry name" value="YchJ_M-like"/>
    <property type="match status" value="1"/>
</dbReference>
<reference evidence="4 5" key="1">
    <citation type="submission" date="2018-05" db="EMBL/GenBank/DDBJ databases">
        <title>Genomic Encyclopedia of Type Strains, Phase IV (KMG-IV): sequencing the most valuable type-strain genomes for metagenomic binning, comparative biology and taxonomic classification.</title>
        <authorList>
            <person name="Goeker M."/>
        </authorList>
    </citation>
    <scope>NUCLEOTIDE SEQUENCE [LARGE SCALE GENOMIC DNA]</scope>
    <source>
        <strain evidence="4 5">DSM 23606</strain>
    </source>
</reference>
<protein>
    <recommendedName>
        <fullName evidence="2">UPF0225 protein C7443_10295</fullName>
    </recommendedName>
</protein>
<dbReference type="InterPro" id="IPR023006">
    <property type="entry name" value="YchJ-like"/>
</dbReference>
<comment type="similarity">
    <text evidence="1 2">Belongs to the UPF0225 family.</text>
</comment>
<dbReference type="PANTHER" id="PTHR33747">
    <property type="entry name" value="UPF0225 PROTEIN SCO1677"/>
    <property type="match status" value="1"/>
</dbReference>
<dbReference type="InterPro" id="IPR048469">
    <property type="entry name" value="YchJ-like_M"/>
</dbReference>
<evidence type="ECO:0000256" key="2">
    <source>
        <dbReference type="HAMAP-Rule" id="MF_00612"/>
    </source>
</evidence>
<dbReference type="AlphaFoldDB" id="A0A317MZC3"/>
<proteinExistence type="inferred from homology"/>
<dbReference type="EMBL" id="QGTJ01000002">
    <property type="protein sequence ID" value="PWV64446.1"/>
    <property type="molecule type" value="Genomic_DNA"/>
</dbReference>
<evidence type="ECO:0000313" key="4">
    <source>
        <dbReference type="EMBL" id="PWV64446.1"/>
    </source>
</evidence>
<dbReference type="Gene3D" id="3.10.450.50">
    <property type="match status" value="1"/>
</dbReference>
<dbReference type="InterPro" id="IPR032710">
    <property type="entry name" value="NTF2-like_dom_sf"/>
</dbReference>
<dbReference type="InterPro" id="IPR004027">
    <property type="entry name" value="SEC_C_motif"/>
</dbReference>
<comment type="caution">
    <text evidence="4">The sequence shown here is derived from an EMBL/GenBank/DDBJ whole genome shotgun (WGS) entry which is preliminary data.</text>
</comment>